<evidence type="ECO:0000259" key="3">
    <source>
        <dbReference type="PROSITE" id="PS51084"/>
    </source>
</evidence>
<dbReference type="Proteomes" id="UP000585474">
    <property type="component" value="Unassembled WGS sequence"/>
</dbReference>
<sequence length="329" mass="37467">MNNNSQLFMHLHSHLIPRPSASSPMDNRAHMMAGNNQAPDLEGLHLLADQAIVSLKVAKIQVGRSQPEISDVDHQVCAPDEKEVQSYLSLGLLVELTIRKARRLGEKDGHVAGMTGRQGKNASHLFTVHQKDGESLKDYVKLFNQAVLEIKDASDNVVVMAMMEGLRPSPLFDSISKNVPKTQLALQSKADKYIAVEELAEAKHRKRGRDDNKRKAPDSKQAEYRDKALIEIKHEEFIKWPEKIKTDPHKRNKNKYCEFYRYYGYNTEDCFQLKEQIFDLIKRGHIKKYVVDRPHPNSPKRRYGDNRPTTGDIQVIHGGFRSRGCSSSS</sequence>
<evidence type="ECO:0000256" key="1">
    <source>
        <dbReference type="PROSITE-ProRule" id="PRU00464"/>
    </source>
</evidence>
<dbReference type="AlphaFoldDB" id="A0A7J0DQ16"/>
<dbReference type="PANTHER" id="PTHR33223:SF10">
    <property type="entry name" value="AMINOTRANSFERASE-LIKE PLANT MOBILE DOMAIN-CONTAINING PROTEIN"/>
    <property type="match status" value="1"/>
</dbReference>
<dbReference type="GO" id="GO:0003824">
    <property type="term" value="F:catalytic activity"/>
    <property type="evidence" value="ECO:0007669"/>
    <property type="project" value="InterPro"/>
</dbReference>
<gene>
    <name evidence="4" type="ORF">Acr_00g0066200</name>
</gene>
<feature type="compositionally biased region" description="Basic and acidic residues" evidence="2">
    <location>
        <begin position="208"/>
        <end position="222"/>
    </location>
</feature>
<reference evidence="5" key="1">
    <citation type="submission" date="2019-07" db="EMBL/GenBank/DDBJ databases">
        <title>De Novo Assembly of kiwifruit Actinidia rufa.</title>
        <authorList>
            <person name="Sugita-Konishi S."/>
            <person name="Sato K."/>
            <person name="Mori E."/>
            <person name="Abe Y."/>
            <person name="Kisaki G."/>
            <person name="Hamano K."/>
            <person name="Suezawa K."/>
            <person name="Otani M."/>
            <person name="Fukuda T."/>
            <person name="Manabe T."/>
            <person name="Gomi K."/>
            <person name="Tabuchi M."/>
            <person name="Akimitsu K."/>
            <person name="Kataoka I."/>
        </authorList>
    </citation>
    <scope>NUCLEOTIDE SEQUENCE [LARGE SCALE GENOMIC DNA]</scope>
    <source>
        <strain evidence="5">cv. Fuchu</strain>
    </source>
</reference>
<feature type="domain" description="HIT" evidence="3">
    <location>
        <begin position="1"/>
        <end position="25"/>
    </location>
</feature>
<dbReference type="PROSITE" id="PS51084">
    <property type="entry name" value="HIT_2"/>
    <property type="match status" value="1"/>
</dbReference>
<organism evidence="4 5">
    <name type="scientific">Actinidia rufa</name>
    <dbReference type="NCBI Taxonomy" id="165716"/>
    <lineage>
        <taxon>Eukaryota</taxon>
        <taxon>Viridiplantae</taxon>
        <taxon>Streptophyta</taxon>
        <taxon>Embryophyta</taxon>
        <taxon>Tracheophyta</taxon>
        <taxon>Spermatophyta</taxon>
        <taxon>Magnoliopsida</taxon>
        <taxon>eudicotyledons</taxon>
        <taxon>Gunneridae</taxon>
        <taxon>Pentapetalae</taxon>
        <taxon>asterids</taxon>
        <taxon>Ericales</taxon>
        <taxon>Actinidiaceae</taxon>
        <taxon>Actinidia</taxon>
    </lineage>
</organism>
<evidence type="ECO:0000313" key="4">
    <source>
        <dbReference type="EMBL" id="GFS40011.1"/>
    </source>
</evidence>
<feature type="short sequence motif" description="Histidine triad motif" evidence="1">
    <location>
        <begin position="10"/>
        <end position="14"/>
    </location>
</feature>
<accession>A0A7J0DQ16</accession>
<evidence type="ECO:0000313" key="5">
    <source>
        <dbReference type="Proteomes" id="UP000585474"/>
    </source>
</evidence>
<evidence type="ECO:0000256" key="2">
    <source>
        <dbReference type="SAM" id="MobiDB-lite"/>
    </source>
</evidence>
<feature type="region of interest" description="Disordered" evidence="2">
    <location>
        <begin position="202"/>
        <end position="222"/>
    </location>
</feature>
<comment type="caution">
    <text evidence="4">The sequence shown here is derived from an EMBL/GenBank/DDBJ whole genome shotgun (WGS) entry which is preliminary data.</text>
</comment>
<protein>
    <recommendedName>
        <fullName evidence="3">HIT domain-containing protein</fullName>
    </recommendedName>
</protein>
<dbReference type="PANTHER" id="PTHR33223">
    <property type="entry name" value="CCHC-TYPE DOMAIN-CONTAINING PROTEIN"/>
    <property type="match status" value="1"/>
</dbReference>
<dbReference type="OrthoDB" id="1740536at2759"/>
<dbReference type="InterPro" id="IPR011146">
    <property type="entry name" value="HIT-like"/>
</dbReference>
<dbReference type="EMBL" id="BJWL01000339">
    <property type="protein sequence ID" value="GFS40011.1"/>
    <property type="molecule type" value="Genomic_DNA"/>
</dbReference>
<keyword evidence="5" id="KW-1185">Reference proteome</keyword>
<feature type="region of interest" description="Disordered" evidence="2">
    <location>
        <begin position="292"/>
        <end position="314"/>
    </location>
</feature>
<proteinExistence type="predicted"/>
<name>A0A7J0DQ16_9ERIC</name>